<evidence type="ECO:0000256" key="1">
    <source>
        <dbReference type="SAM" id="MobiDB-lite"/>
    </source>
</evidence>
<keyword evidence="2" id="KW-0812">Transmembrane</keyword>
<reference evidence="3 4" key="1">
    <citation type="journal article" date="2016" name="Mol. Biol. Evol.">
        <title>Comparative Genomics of Early-Diverging Mushroom-Forming Fungi Provides Insights into the Origins of Lignocellulose Decay Capabilities.</title>
        <authorList>
            <person name="Nagy L.G."/>
            <person name="Riley R."/>
            <person name="Tritt A."/>
            <person name="Adam C."/>
            <person name="Daum C."/>
            <person name="Floudas D."/>
            <person name="Sun H."/>
            <person name="Yadav J.S."/>
            <person name="Pangilinan J."/>
            <person name="Larsson K.H."/>
            <person name="Matsuura K."/>
            <person name="Barry K."/>
            <person name="Labutti K."/>
            <person name="Kuo R."/>
            <person name="Ohm R.A."/>
            <person name="Bhattacharya S.S."/>
            <person name="Shirouzu T."/>
            <person name="Yoshinaga Y."/>
            <person name="Martin F.M."/>
            <person name="Grigoriev I.V."/>
            <person name="Hibbett D.S."/>
        </authorList>
    </citation>
    <scope>NUCLEOTIDE SEQUENCE [LARGE SCALE GENOMIC DNA]</scope>
    <source>
        <strain evidence="3 4">CBS 109695</strain>
    </source>
</reference>
<feature type="region of interest" description="Disordered" evidence="1">
    <location>
        <begin position="96"/>
        <end position="125"/>
    </location>
</feature>
<keyword evidence="2" id="KW-0472">Membrane</keyword>
<feature type="transmembrane region" description="Helical" evidence="2">
    <location>
        <begin position="12"/>
        <end position="34"/>
    </location>
</feature>
<accession>A0A166F6U3</accession>
<evidence type="ECO:0000256" key="2">
    <source>
        <dbReference type="SAM" id="Phobius"/>
    </source>
</evidence>
<keyword evidence="4" id="KW-1185">Reference proteome</keyword>
<organism evidence="3 4">
    <name type="scientific">Athelia psychrophila</name>
    <dbReference type="NCBI Taxonomy" id="1759441"/>
    <lineage>
        <taxon>Eukaryota</taxon>
        <taxon>Fungi</taxon>
        <taxon>Dikarya</taxon>
        <taxon>Basidiomycota</taxon>
        <taxon>Agaricomycotina</taxon>
        <taxon>Agaricomycetes</taxon>
        <taxon>Agaricomycetidae</taxon>
        <taxon>Atheliales</taxon>
        <taxon>Atheliaceae</taxon>
        <taxon>Athelia</taxon>
    </lineage>
</organism>
<sequence>MGTSLGIKSTKNGYICCKSLAGYVFIFLSLWTTYGESDHFLSMAQPTSSAPTKLSEHLQDILIFIRAFHVGCSTAASRARNEILRYILVLADARTEMKKPTRRKPPSSSIGGAAGTPQSPGIISG</sequence>
<proteinExistence type="predicted"/>
<dbReference type="EMBL" id="KV417592">
    <property type="protein sequence ID" value="KZP16500.1"/>
    <property type="molecule type" value="Genomic_DNA"/>
</dbReference>
<gene>
    <name evidence="3" type="ORF">FIBSPDRAFT_58109</name>
</gene>
<feature type="compositionally biased region" description="Polar residues" evidence="1">
    <location>
        <begin position="106"/>
        <end position="125"/>
    </location>
</feature>
<dbReference type="AlphaFoldDB" id="A0A166F6U3"/>
<dbReference type="Proteomes" id="UP000076532">
    <property type="component" value="Unassembled WGS sequence"/>
</dbReference>
<keyword evidence="2" id="KW-1133">Transmembrane helix</keyword>
<name>A0A166F6U3_9AGAM</name>
<protein>
    <submittedName>
        <fullName evidence="3">Uncharacterized protein</fullName>
    </submittedName>
</protein>
<evidence type="ECO:0000313" key="3">
    <source>
        <dbReference type="EMBL" id="KZP16500.1"/>
    </source>
</evidence>
<evidence type="ECO:0000313" key="4">
    <source>
        <dbReference type="Proteomes" id="UP000076532"/>
    </source>
</evidence>